<feature type="region of interest" description="Disordered" evidence="1">
    <location>
        <begin position="99"/>
        <end position="127"/>
    </location>
</feature>
<evidence type="ECO:0008006" key="6">
    <source>
        <dbReference type="Google" id="ProtNLM"/>
    </source>
</evidence>
<dbReference type="EMBL" id="JAAGWH010000045">
    <property type="protein sequence ID" value="NEK95540.1"/>
    <property type="molecule type" value="Genomic_DNA"/>
</dbReference>
<dbReference type="PROSITE" id="PS51318">
    <property type="entry name" value="TAT"/>
    <property type="match status" value="1"/>
</dbReference>
<evidence type="ECO:0000313" key="3">
    <source>
        <dbReference type="EMBL" id="NEN52428.1"/>
    </source>
</evidence>
<evidence type="ECO:0000256" key="1">
    <source>
        <dbReference type="SAM" id="MobiDB-lite"/>
    </source>
</evidence>
<dbReference type="Proteomes" id="UP000471152">
    <property type="component" value="Unassembled WGS sequence"/>
</dbReference>
<evidence type="ECO:0000313" key="4">
    <source>
        <dbReference type="Proteomes" id="UP000468828"/>
    </source>
</evidence>
<dbReference type="AlphaFoldDB" id="A0A6P0EXF8"/>
<keyword evidence="4" id="KW-1185">Reference proteome</keyword>
<feature type="compositionally biased region" description="Low complexity" evidence="1">
    <location>
        <begin position="116"/>
        <end position="127"/>
    </location>
</feature>
<name>A0A6P0EXF8_9ACTN</name>
<gene>
    <name evidence="3" type="ORF">G3R41_16050</name>
    <name evidence="2" type="ORF">GCU67_15400</name>
</gene>
<dbReference type="RefSeq" id="WP_163612100.1">
    <property type="nucleotide sequence ID" value="NZ_JAAGWB010000047.1"/>
</dbReference>
<dbReference type="EMBL" id="JAAGWB010000047">
    <property type="protein sequence ID" value="NEN52428.1"/>
    <property type="molecule type" value="Genomic_DNA"/>
</dbReference>
<dbReference type="Proteomes" id="UP000468828">
    <property type="component" value="Unassembled WGS sequence"/>
</dbReference>
<comment type="caution">
    <text evidence="2">The sequence shown here is derived from an EMBL/GenBank/DDBJ whole genome shotgun (WGS) entry which is preliminary data.</text>
</comment>
<protein>
    <recommendedName>
        <fullName evidence="6">DUF4439 domain-containing protein</fullName>
    </recommendedName>
</protein>
<evidence type="ECO:0000313" key="2">
    <source>
        <dbReference type="EMBL" id="NEK95540.1"/>
    </source>
</evidence>
<organism evidence="2 4">
    <name type="scientific">Modestobacter muralis</name>
    <dbReference type="NCBI Taxonomy" id="1608614"/>
    <lineage>
        <taxon>Bacteria</taxon>
        <taxon>Bacillati</taxon>
        <taxon>Actinomycetota</taxon>
        <taxon>Actinomycetes</taxon>
        <taxon>Geodermatophilales</taxon>
        <taxon>Geodermatophilaceae</taxon>
        <taxon>Modestobacter</taxon>
    </lineage>
</organism>
<dbReference type="InterPro" id="IPR006311">
    <property type="entry name" value="TAT_signal"/>
</dbReference>
<reference evidence="3 5" key="2">
    <citation type="submission" date="2020-02" db="EMBL/GenBank/DDBJ databases">
        <title>The WGS of Modestobacter muralis DSM 100205.</title>
        <authorList>
            <person name="Jiang Z."/>
        </authorList>
    </citation>
    <scope>NUCLEOTIDE SEQUENCE [LARGE SCALE GENOMIC DNA]</scope>
    <source>
        <strain evidence="3 5">DSM 100205</strain>
    </source>
</reference>
<reference evidence="2 4" key="1">
    <citation type="submission" date="2020-01" db="EMBL/GenBank/DDBJ databases">
        <title>the WGS Modestobacter muralis CPCC 204518.</title>
        <authorList>
            <person name="Jiang Z."/>
        </authorList>
    </citation>
    <scope>NUCLEOTIDE SEQUENCE [LARGE SCALE GENOMIC DNA]</scope>
    <source>
        <strain evidence="2 4">DSM 100205</strain>
    </source>
</reference>
<accession>A0A6P0EXF8</accession>
<sequence>MSGPLSSSSAAGAFSRRSLLLGTLAGAAALATGCTGDPVEDADAVTPAQVDQLAAQVQVQETLVTAYDSALSAAPELATTAAGLADQARAQLDRLRAAAPGAGASSNAPPAPGTPAAPVTDGPPDAAGAREWLRSRVTAAADAHAAACPAFTGGRAALLGSVSAGLRGQAGQLA</sequence>
<evidence type="ECO:0000313" key="5">
    <source>
        <dbReference type="Proteomes" id="UP000471152"/>
    </source>
</evidence>
<proteinExistence type="predicted"/>
<feature type="compositionally biased region" description="Low complexity" evidence="1">
    <location>
        <begin position="99"/>
        <end position="108"/>
    </location>
</feature>